<proteinExistence type="predicted"/>
<dbReference type="AlphaFoldDB" id="A0A2T0GSN7"/>
<evidence type="ECO:0000313" key="2">
    <source>
        <dbReference type="EMBL" id="PRW62126.1"/>
    </source>
</evidence>
<dbReference type="EMBL" id="PVSR01000041">
    <property type="protein sequence ID" value="PRW62126.1"/>
    <property type="molecule type" value="Genomic_DNA"/>
</dbReference>
<comment type="caution">
    <text evidence="2">The sequence shown here is derived from an EMBL/GenBank/DDBJ whole genome shotgun (WGS) entry which is preliminary data.</text>
</comment>
<evidence type="ECO:0000313" key="3">
    <source>
        <dbReference type="Proteomes" id="UP000239352"/>
    </source>
</evidence>
<sequence>MEWGEIPMDADLLGPVDITLNRERTARGYSELTLTPGRIDWQAQEYLGRAYCHYLAGTLASYTGWPVVTIDYQTEDGDWRPAHSGVRTPQGSVLDIFGVNSLSAVLDRYARANNSPVRYRVMRGEDLPTNVMTGADHLHNDHLWWARDLPVPNRAVYQHFARLLLGTYGYAEHLPAGVSAPAPASEPATDESTPDMPPAPTQGPNTETPTPHGGSTAMTSIDEIRHALMTASEKARYAQGALAQASQDVDEIAHLLQQAAGSSSQPAIQEASGTFTRVREELEQLRGLLHTGSEAVEGYAAGL</sequence>
<keyword evidence="3" id="KW-1185">Reference proteome</keyword>
<organism evidence="2 3">
    <name type="scientific">Actinopolyspora mortivallis</name>
    <dbReference type="NCBI Taxonomy" id="33906"/>
    <lineage>
        <taxon>Bacteria</taxon>
        <taxon>Bacillati</taxon>
        <taxon>Actinomycetota</taxon>
        <taxon>Actinomycetes</taxon>
        <taxon>Actinopolysporales</taxon>
        <taxon>Actinopolysporaceae</taxon>
        <taxon>Actinopolyspora</taxon>
    </lineage>
</organism>
<gene>
    <name evidence="2" type="ORF">CEP50_17195</name>
</gene>
<protein>
    <submittedName>
        <fullName evidence="2">Uncharacterized protein</fullName>
    </submittedName>
</protein>
<accession>A0A2T0GSN7</accession>
<dbReference type="RefSeq" id="WP_106114965.1">
    <property type="nucleotide sequence ID" value="NZ_PVSR01000041.1"/>
</dbReference>
<dbReference type="InParanoid" id="A0A2T0GSN7"/>
<feature type="region of interest" description="Disordered" evidence="1">
    <location>
        <begin position="179"/>
        <end position="217"/>
    </location>
</feature>
<dbReference type="Proteomes" id="UP000239352">
    <property type="component" value="Unassembled WGS sequence"/>
</dbReference>
<evidence type="ECO:0000256" key="1">
    <source>
        <dbReference type="SAM" id="MobiDB-lite"/>
    </source>
</evidence>
<name>A0A2T0GSN7_ACTMO</name>
<reference evidence="2 3" key="1">
    <citation type="submission" date="2018-03" db="EMBL/GenBank/DDBJ databases">
        <title>Actinopolyspora mortivallis from Sahara, screening for active biomolecules.</title>
        <authorList>
            <person name="Selama O."/>
            <person name="Wellington E.M.H."/>
            <person name="Hacene H."/>
        </authorList>
    </citation>
    <scope>NUCLEOTIDE SEQUENCE [LARGE SCALE GENOMIC DNA]</scope>
    <source>
        <strain evidence="2 3">M5A</strain>
    </source>
</reference>